<feature type="binding site" evidence="5">
    <location>
        <begin position="16"/>
        <end position="19"/>
    </location>
    <ligand>
        <name>CoA</name>
        <dbReference type="ChEBI" id="CHEBI:57287"/>
    </ligand>
</feature>
<evidence type="ECO:0000256" key="7">
    <source>
        <dbReference type="RuleBase" id="RU000677"/>
    </source>
</evidence>
<dbReference type="InterPro" id="IPR005810">
    <property type="entry name" value="CoA_lig_alpha"/>
</dbReference>
<dbReference type="EMBL" id="CP009149">
    <property type="protein sequence ID" value="AIJ05328.1"/>
    <property type="molecule type" value="Genomic_DNA"/>
</dbReference>
<evidence type="ECO:0000256" key="5">
    <source>
        <dbReference type="HAMAP-Rule" id="MF_01988"/>
    </source>
</evidence>
<dbReference type="PANTHER" id="PTHR11117:SF2">
    <property type="entry name" value="SUCCINATE--COA LIGASE [ADP_GDP-FORMING] SUBUNIT ALPHA, MITOCHONDRIAL"/>
    <property type="match status" value="1"/>
</dbReference>
<dbReference type="GO" id="GO:0004775">
    <property type="term" value="F:succinate-CoA ligase (ADP-forming) activity"/>
    <property type="evidence" value="ECO:0007669"/>
    <property type="project" value="UniProtKB-UniRule"/>
</dbReference>
<comment type="catalytic activity">
    <reaction evidence="5">
        <text>GTP + succinate + CoA = succinyl-CoA + GDP + phosphate</text>
        <dbReference type="Rhea" id="RHEA:22120"/>
        <dbReference type="ChEBI" id="CHEBI:30031"/>
        <dbReference type="ChEBI" id="CHEBI:37565"/>
        <dbReference type="ChEBI" id="CHEBI:43474"/>
        <dbReference type="ChEBI" id="CHEBI:57287"/>
        <dbReference type="ChEBI" id="CHEBI:57292"/>
        <dbReference type="ChEBI" id="CHEBI:58189"/>
    </reaction>
</comment>
<dbReference type="HOGENOM" id="CLU_052104_0_0_2"/>
<dbReference type="InterPro" id="IPR005811">
    <property type="entry name" value="SUCC_ACL_C"/>
</dbReference>
<dbReference type="FunFam" id="3.40.50.261:FF:000006">
    <property type="entry name" value="Succinate--CoA ligase [ADP-forming] subunit alpha"/>
    <property type="match status" value="1"/>
</dbReference>
<dbReference type="InterPro" id="IPR033847">
    <property type="entry name" value="Citrt_syn/SCS-alpha_CS"/>
</dbReference>
<accession>A0A076LFT5</accession>
<dbReference type="RefSeq" id="WP_048201529.1">
    <property type="nucleotide sequence ID" value="NZ_CP009149.1"/>
</dbReference>
<dbReference type="UniPathway" id="UPA00223">
    <property type="reaction ID" value="UER00999"/>
</dbReference>
<comment type="subunit">
    <text evidence="5 8">Heterotetramer of two alpha and two beta subunits.</text>
</comment>
<dbReference type="Gene3D" id="3.40.50.720">
    <property type="entry name" value="NAD(P)-binding Rossmann-like Domain"/>
    <property type="match status" value="1"/>
</dbReference>
<keyword evidence="4 5" id="KW-0547">Nucleotide-binding</keyword>
<dbReference type="GO" id="GO:0004776">
    <property type="term" value="F:succinate-CoA ligase (GDP-forming) activity"/>
    <property type="evidence" value="ECO:0007669"/>
    <property type="project" value="TreeGrafter"/>
</dbReference>
<dbReference type="InterPro" id="IPR016102">
    <property type="entry name" value="Succinyl-CoA_synth-like"/>
</dbReference>
<dbReference type="KEGG" id="mjh:JH146_0478"/>
<dbReference type="GO" id="GO:0009361">
    <property type="term" value="C:succinate-CoA ligase complex (ADP-forming)"/>
    <property type="evidence" value="ECO:0007669"/>
    <property type="project" value="TreeGrafter"/>
</dbReference>
<dbReference type="SUPFAM" id="SSF52210">
    <property type="entry name" value="Succinyl-CoA synthetase domains"/>
    <property type="match status" value="1"/>
</dbReference>
<sequence length="288" mass="30341">MILLDENTRAIVQGITGKQGSFHTKKMLDCGTKIVGGVTPGKGGQNVHGVPVFDTVKEAVEETDANASVIFVPAPFAKDAVFEAIDAGIDLIVVITEHIPVHDTMEFVNYAEDVGVKIIGPNTPGIASPKVGKLGIIPMEVLQEGSVGMVSRSGTLTYEIAHQIKKAGFGVSTCVGIGGDPIVGLRYKEVLDLFEKDDETEAIVMIGEIGGGAEEEASKFIEKMKKPVIGYIAGQSAPEGKRMGHAGAIVEKGKGTAESKMKALEEAGAYVARNISDIPKLLAEILKE</sequence>
<evidence type="ECO:0000256" key="8">
    <source>
        <dbReference type="RuleBase" id="RU000699"/>
    </source>
</evidence>
<evidence type="ECO:0000259" key="9">
    <source>
        <dbReference type="SMART" id="SM00881"/>
    </source>
</evidence>
<dbReference type="Pfam" id="PF00549">
    <property type="entry name" value="Ligase_CoA"/>
    <property type="match status" value="1"/>
</dbReference>
<evidence type="ECO:0000313" key="11">
    <source>
        <dbReference type="Proteomes" id="UP000028781"/>
    </source>
</evidence>
<dbReference type="Pfam" id="PF02629">
    <property type="entry name" value="CoA_binding"/>
    <property type="match status" value="1"/>
</dbReference>
<keyword evidence="2 5" id="KW-0816">Tricarboxylic acid cycle</keyword>
<gene>
    <name evidence="5" type="primary">sucD</name>
    <name evidence="10" type="ORF">JH146_0478</name>
</gene>
<dbReference type="Proteomes" id="UP000028781">
    <property type="component" value="Chromosome"/>
</dbReference>
<feature type="active site" description="Tele-phosphohistidine intermediate" evidence="5 6">
    <location>
        <position position="245"/>
    </location>
</feature>
<dbReference type="PANTHER" id="PTHR11117">
    <property type="entry name" value="SUCCINYL-COA LIGASE SUBUNIT ALPHA"/>
    <property type="match status" value="1"/>
</dbReference>
<evidence type="ECO:0000256" key="3">
    <source>
        <dbReference type="ARBA" id="ARBA00022598"/>
    </source>
</evidence>
<dbReference type="PIRSF" id="PIRSF001553">
    <property type="entry name" value="SucCS_alpha"/>
    <property type="match status" value="1"/>
</dbReference>
<dbReference type="GO" id="GO:0000166">
    <property type="term" value="F:nucleotide binding"/>
    <property type="evidence" value="ECO:0007669"/>
    <property type="project" value="UniProtKB-KW"/>
</dbReference>
<evidence type="ECO:0000256" key="4">
    <source>
        <dbReference type="ARBA" id="ARBA00022741"/>
    </source>
</evidence>
<dbReference type="InterPro" id="IPR017440">
    <property type="entry name" value="Cit_synth/succinyl-CoA_lig_AS"/>
</dbReference>
<feature type="binding site" evidence="5">
    <location>
        <position position="42"/>
    </location>
    <ligand>
        <name>CoA</name>
        <dbReference type="ChEBI" id="CHEBI:57287"/>
    </ligand>
</feature>
<comment type="similarity">
    <text evidence="5 7">Belongs to the succinate/malate CoA ligase alpha subunit family.</text>
</comment>
<comment type="pathway">
    <text evidence="5 8">Carbohydrate metabolism; tricarboxylic acid cycle; succinate from succinyl-CoA (ligase route): step 1/1.</text>
</comment>
<evidence type="ECO:0000256" key="2">
    <source>
        <dbReference type="ARBA" id="ARBA00022532"/>
    </source>
</evidence>
<comment type="catalytic activity">
    <reaction evidence="1">
        <text>acetate + ATP + CoA = acetyl-CoA + ADP + phosphate</text>
        <dbReference type="Rhea" id="RHEA:15081"/>
        <dbReference type="ChEBI" id="CHEBI:30089"/>
        <dbReference type="ChEBI" id="CHEBI:30616"/>
        <dbReference type="ChEBI" id="CHEBI:43474"/>
        <dbReference type="ChEBI" id="CHEBI:57287"/>
        <dbReference type="ChEBI" id="CHEBI:57288"/>
        <dbReference type="ChEBI" id="CHEBI:456216"/>
        <dbReference type="EC" id="6.2.1.13"/>
    </reaction>
</comment>
<evidence type="ECO:0000256" key="6">
    <source>
        <dbReference type="PIRSR" id="PIRSR001553-1"/>
    </source>
</evidence>
<proteinExistence type="inferred from homology"/>
<comment type="function">
    <text evidence="5 8">Succinyl-CoA synthetase functions in the citric acid cycle (TCA), coupling the hydrolysis of succinyl-CoA to the synthesis of either ATP or GTP and thus represents the only step of substrate-level phosphorylation in the TCA. The alpha subunit of the enzyme binds the substrates coenzyme A and phosphate, while succinate binding and nucleotide specificity is provided by the beta subunit.</text>
</comment>
<keyword evidence="11" id="KW-1185">Reference proteome</keyword>
<keyword evidence="3 5" id="KW-0436">Ligase</keyword>
<name>A0A076LFT5_9EURY</name>
<dbReference type="SUPFAM" id="SSF51735">
    <property type="entry name" value="NAD(P)-binding Rossmann-fold domains"/>
    <property type="match status" value="1"/>
</dbReference>
<dbReference type="SMART" id="SM00881">
    <property type="entry name" value="CoA_binding"/>
    <property type="match status" value="1"/>
</dbReference>
<dbReference type="GO" id="GO:0043758">
    <property type="term" value="F:acetate-CoA ligase (ADP-forming) activity"/>
    <property type="evidence" value="ECO:0007669"/>
    <property type="project" value="UniProtKB-EC"/>
</dbReference>
<dbReference type="FunFam" id="3.40.50.720:FF:000205">
    <property type="entry name" value="Succinate--CoA ligase [ADP-forming] subunit alpha"/>
    <property type="match status" value="1"/>
</dbReference>
<dbReference type="STRING" id="1301915.JH146_0478"/>
<dbReference type="NCBIfam" id="TIGR01019">
    <property type="entry name" value="sucCoAalpha"/>
    <property type="match status" value="1"/>
</dbReference>
<feature type="domain" description="CoA-binding" evidence="9">
    <location>
        <begin position="3"/>
        <end position="99"/>
    </location>
</feature>
<comment type="catalytic activity">
    <reaction evidence="5 8">
        <text>succinate + ATP + CoA = succinyl-CoA + ADP + phosphate</text>
        <dbReference type="Rhea" id="RHEA:17661"/>
        <dbReference type="ChEBI" id="CHEBI:30031"/>
        <dbReference type="ChEBI" id="CHEBI:30616"/>
        <dbReference type="ChEBI" id="CHEBI:43474"/>
        <dbReference type="ChEBI" id="CHEBI:57287"/>
        <dbReference type="ChEBI" id="CHEBI:57292"/>
        <dbReference type="ChEBI" id="CHEBI:456216"/>
        <dbReference type="EC" id="6.2.1.5"/>
    </reaction>
</comment>
<dbReference type="EC" id="6.2.1.5" evidence="5"/>
<evidence type="ECO:0000256" key="1">
    <source>
        <dbReference type="ARBA" id="ARBA00001619"/>
    </source>
</evidence>
<dbReference type="InterPro" id="IPR036291">
    <property type="entry name" value="NAD(P)-bd_dom_sf"/>
</dbReference>
<evidence type="ECO:0000313" key="10">
    <source>
        <dbReference type="EMBL" id="AIJ05328.1"/>
    </source>
</evidence>
<dbReference type="AlphaFoldDB" id="A0A076LFT5"/>
<organism evidence="10 11">
    <name type="scientific">Methanocaldococcus bathoardescens</name>
    <dbReference type="NCBI Taxonomy" id="1301915"/>
    <lineage>
        <taxon>Archaea</taxon>
        <taxon>Methanobacteriati</taxon>
        <taxon>Methanobacteriota</taxon>
        <taxon>Methanomada group</taxon>
        <taxon>Methanococci</taxon>
        <taxon>Methanococcales</taxon>
        <taxon>Methanocaldococcaceae</taxon>
        <taxon>Methanocaldococcus</taxon>
    </lineage>
</organism>
<dbReference type="PROSITE" id="PS01216">
    <property type="entry name" value="SUCCINYL_COA_LIG_1"/>
    <property type="match status" value="1"/>
</dbReference>
<dbReference type="PRINTS" id="PR01798">
    <property type="entry name" value="SCOASYNTHASE"/>
</dbReference>
<dbReference type="InterPro" id="IPR003781">
    <property type="entry name" value="CoA-bd"/>
</dbReference>
<dbReference type="PROSITE" id="PS00399">
    <property type="entry name" value="SUCCINYL_COA_LIG_2"/>
    <property type="match status" value="1"/>
</dbReference>
<dbReference type="OrthoDB" id="55711at2157"/>
<reference evidence="10 11" key="1">
    <citation type="journal article" date="2015" name="Int. J. Syst. Evol. Microbiol.">
        <title>M ethanocaldococcus bathoardescens sp. nov., a hyperthermophilic methanogen isolated from a volcanically active deep-sea hydrothermal vent.</title>
        <authorList>
            <person name="Stewart L.C."/>
            <person name="Jung J.H."/>
            <person name="Kim Y.T."/>
            <person name="Kwon S.W."/>
            <person name="Park C.S."/>
            <person name="Holden J.F."/>
        </authorList>
    </citation>
    <scope>NUCLEOTIDE SEQUENCE [LARGE SCALE GENOMIC DNA]</scope>
    <source>
        <strain evidence="10 11">JH146</strain>
    </source>
</reference>
<dbReference type="GO" id="GO:0006099">
    <property type="term" value="P:tricarboxylic acid cycle"/>
    <property type="evidence" value="ECO:0007669"/>
    <property type="project" value="UniProtKB-UniRule"/>
</dbReference>
<protein>
    <recommendedName>
        <fullName evidence="5">Succinate--CoA ligase [ADP-forming] subunit alpha</fullName>
        <ecNumber evidence="5">6.2.1.5</ecNumber>
    </recommendedName>
    <alternativeName>
        <fullName evidence="5">Succinyl-CoA synthetase subunit alpha</fullName>
        <shortName evidence="5">SCS-alpha</shortName>
    </alternativeName>
</protein>
<dbReference type="HAMAP" id="MF_01988">
    <property type="entry name" value="Succ_CoA_alpha"/>
    <property type="match status" value="1"/>
</dbReference>
<dbReference type="Gene3D" id="3.40.50.261">
    <property type="entry name" value="Succinyl-CoA synthetase domains"/>
    <property type="match status" value="1"/>
</dbReference>
<dbReference type="GeneID" id="24891078"/>
<dbReference type="NCBIfam" id="NF004230">
    <property type="entry name" value="PRK05678.1"/>
    <property type="match status" value="1"/>
</dbReference>
<feature type="binding site" evidence="5">
    <location>
        <position position="158"/>
    </location>
    <ligand>
        <name>substrate</name>
        <note>ligand shared with subunit beta</note>
    </ligand>
</feature>
<feature type="binding site" evidence="5">
    <location>
        <begin position="95"/>
        <end position="97"/>
    </location>
    <ligand>
        <name>CoA</name>
        <dbReference type="ChEBI" id="CHEBI:57287"/>
    </ligand>
</feature>